<dbReference type="OrthoDB" id="3431997at2759"/>
<accession>A0A1V6SJR3</accession>
<dbReference type="EMBL" id="MLKD01000037">
    <property type="protein sequence ID" value="OQE14247.1"/>
    <property type="molecule type" value="Genomic_DNA"/>
</dbReference>
<comment type="caution">
    <text evidence="1">The sequence shown here is derived from an EMBL/GenBank/DDBJ whole genome shotgun (WGS) entry which is preliminary data.</text>
</comment>
<proteinExistence type="predicted"/>
<sequence length="223" mass="24778">MAPATSSTDPQVGRQRPPSRLYRISRPAFHMHYEVKTTDDQMLYYTKVSAFGMNKPDMTMHAGNSPAAPIVAACKFLKLSRHYKMALGDPNDVRNVQWEDMMSLGSFQSKLRFSMKVPDRHQTGYSERRAFLWKRTSHEAVEGSSPLRASGRNFKLVDEKTGNVVAVFNREISFSKCGVLEIKADYGQDFEIMVINSCVGQYERIRRRNSAAAGAGGGGGGGG</sequence>
<evidence type="ECO:0000313" key="1">
    <source>
        <dbReference type="EMBL" id="OQE14247.1"/>
    </source>
</evidence>
<name>A0A1V6SJR3_9EURO</name>
<organism evidence="1 2">
    <name type="scientific">Penicillium steckii</name>
    <dbReference type="NCBI Taxonomy" id="303698"/>
    <lineage>
        <taxon>Eukaryota</taxon>
        <taxon>Fungi</taxon>
        <taxon>Dikarya</taxon>
        <taxon>Ascomycota</taxon>
        <taxon>Pezizomycotina</taxon>
        <taxon>Eurotiomycetes</taxon>
        <taxon>Eurotiomycetidae</taxon>
        <taxon>Eurotiales</taxon>
        <taxon>Aspergillaceae</taxon>
        <taxon>Penicillium</taxon>
    </lineage>
</organism>
<keyword evidence="2" id="KW-1185">Reference proteome</keyword>
<evidence type="ECO:0000313" key="2">
    <source>
        <dbReference type="Proteomes" id="UP000191285"/>
    </source>
</evidence>
<dbReference type="STRING" id="303698.A0A1V6SJR3"/>
<gene>
    <name evidence="1" type="ORF">PENSTE_c037G05629</name>
</gene>
<dbReference type="AlphaFoldDB" id="A0A1V6SJR3"/>
<protein>
    <submittedName>
        <fullName evidence="1">Uncharacterized protein</fullName>
    </submittedName>
</protein>
<dbReference type="Proteomes" id="UP000191285">
    <property type="component" value="Unassembled WGS sequence"/>
</dbReference>
<reference evidence="2" key="1">
    <citation type="journal article" date="2017" name="Nat. Microbiol.">
        <title>Global analysis of biosynthetic gene clusters reveals vast potential of secondary metabolite production in Penicillium species.</title>
        <authorList>
            <person name="Nielsen J.C."/>
            <person name="Grijseels S."/>
            <person name="Prigent S."/>
            <person name="Ji B."/>
            <person name="Dainat J."/>
            <person name="Nielsen K.F."/>
            <person name="Frisvad J.C."/>
            <person name="Workman M."/>
            <person name="Nielsen J."/>
        </authorList>
    </citation>
    <scope>NUCLEOTIDE SEQUENCE [LARGE SCALE GENOMIC DNA]</scope>
    <source>
        <strain evidence="2">IBT 24891</strain>
    </source>
</reference>